<evidence type="ECO:0000259" key="1">
    <source>
        <dbReference type="PROSITE" id="PS50206"/>
    </source>
</evidence>
<dbReference type="InterPro" id="IPR036873">
    <property type="entry name" value="Rhodanese-like_dom_sf"/>
</dbReference>
<dbReference type="PANTHER" id="PTHR10828">
    <property type="entry name" value="M-PHASE INDUCER PHOSPHATASE DUAL SPECIFICITY PHOSPHATASE CDC25"/>
    <property type="match status" value="1"/>
</dbReference>
<sequence>MSNETQLPWHSKYPTPSFEHRRIGPKDLADMMREKNAGIDFIVVDVRRTDFEKSFIKHALNLPAHSFFPTVSSIVTILSPIPIVVFHCNNCGETGRGPRAAGWYVTELHRRGIETSEAVVLDGGIKAFDAIFGEDDTLVSKLPE</sequence>
<proteinExistence type="predicted"/>
<dbReference type="GO" id="GO:0005634">
    <property type="term" value="C:nucleus"/>
    <property type="evidence" value="ECO:0007669"/>
    <property type="project" value="TreeGrafter"/>
</dbReference>
<dbReference type="GO" id="GO:0004725">
    <property type="term" value="F:protein tyrosine phosphatase activity"/>
    <property type="evidence" value="ECO:0007669"/>
    <property type="project" value="TreeGrafter"/>
</dbReference>
<dbReference type="AlphaFoldDB" id="A0A9P6DWF1"/>
<dbReference type="PANTHER" id="PTHR10828:SF50">
    <property type="entry name" value="REDUCTASE (ARC2), PUTATIVE (AFU_ORTHOLOGUE AFUA_6G13400)-RELATED"/>
    <property type="match status" value="1"/>
</dbReference>
<dbReference type="SUPFAM" id="SSF52821">
    <property type="entry name" value="Rhodanese/Cell cycle control phosphatase"/>
    <property type="match status" value="1"/>
</dbReference>
<reference evidence="2" key="1">
    <citation type="journal article" date="2020" name="Nat. Commun.">
        <title>Large-scale genome sequencing of mycorrhizal fungi provides insights into the early evolution of symbiotic traits.</title>
        <authorList>
            <person name="Miyauchi S."/>
            <person name="Kiss E."/>
            <person name="Kuo A."/>
            <person name="Drula E."/>
            <person name="Kohler A."/>
            <person name="Sanchez-Garcia M."/>
            <person name="Morin E."/>
            <person name="Andreopoulos B."/>
            <person name="Barry K.W."/>
            <person name="Bonito G."/>
            <person name="Buee M."/>
            <person name="Carver A."/>
            <person name="Chen C."/>
            <person name="Cichocki N."/>
            <person name="Clum A."/>
            <person name="Culley D."/>
            <person name="Crous P.W."/>
            <person name="Fauchery L."/>
            <person name="Girlanda M."/>
            <person name="Hayes R.D."/>
            <person name="Keri Z."/>
            <person name="LaButti K."/>
            <person name="Lipzen A."/>
            <person name="Lombard V."/>
            <person name="Magnuson J."/>
            <person name="Maillard F."/>
            <person name="Murat C."/>
            <person name="Nolan M."/>
            <person name="Ohm R.A."/>
            <person name="Pangilinan J."/>
            <person name="Pereira M.F."/>
            <person name="Perotto S."/>
            <person name="Peter M."/>
            <person name="Pfister S."/>
            <person name="Riley R."/>
            <person name="Sitrit Y."/>
            <person name="Stielow J.B."/>
            <person name="Szollosi G."/>
            <person name="Zifcakova L."/>
            <person name="Stursova M."/>
            <person name="Spatafora J.W."/>
            <person name="Tedersoo L."/>
            <person name="Vaario L.M."/>
            <person name="Yamada A."/>
            <person name="Yan M."/>
            <person name="Wang P."/>
            <person name="Xu J."/>
            <person name="Bruns T."/>
            <person name="Baldrian P."/>
            <person name="Vilgalys R."/>
            <person name="Dunand C."/>
            <person name="Henrissat B."/>
            <person name="Grigoriev I.V."/>
            <person name="Hibbett D."/>
            <person name="Nagy L.G."/>
            <person name="Martin F.M."/>
        </authorList>
    </citation>
    <scope>NUCLEOTIDE SEQUENCE</scope>
    <source>
        <strain evidence="2">UP504</strain>
    </source>
</reference>
<dbReference type="Pfam" id="PF00581">
    <property type="entry name" value="Rhodanese"/>
    <property type="match status" value="1"/>
</dbReference>
<gene>
    <name evidence="2" type="ORF">BS47DRAFT_1340922</name>
</gene>
<organism evidence="2 3">
    <name type="scientific">Hydnum rufescens UP504</name>
    <dbReference type="NCBI Taxonomy" id="1448309"/>
    <lineage>
        <taxon>Eukaryota</taxon>
        <taxon>Fungi</taxon>
        <taxon>Dikarya</taxon>
        <taxon>Basidiomycota</taxon>
        <taxon>Agaricomycotina</taxon>
        <taxon>Agaricomycetes</taxon>
        <taxon>Cantharellales</taxon>
        <taxon>Hydnaceae</taxon>
        <taxon>Hydnum</taxon>
    </lineage>
</organism>
<dbReference type="Proteomes" id="UP000886523">
    <property type="component" value="Unassembled WGS sequence"/>
</dbReference>
<dbReference type="GO" id="GO:0005737">
    <property type="term" value="C:cytoplasm"/>
    <property type="evidence" value="ECO:0007669"/>
    <property type="project" value="TreeGrafter"/>
</dbReference>
<keyword evidence="3" id="KW-1185">Reference proteome</keyword>
<name>A0A9P6DWF1_9AGAM</name>
<evidence type="ECO:0000313" key="2">
    <source>
        <dbReference type="EMBL" id="KAF9516322.1"/>
    </source>
</evidence>
<dbReference type="Gene3D" id="3.40.250.10">
    <property type="entry name" value="Rhodanese-like domain"/>
    <property type="match status" value="1"/>
</dbReference>
<comment type="caution">
    <text evidence="2">The sequence shown here is derived from an EMBL/GenBank/DDBJ whole genome shotgun (WGS) entry which is preliminary data.</text>
</comment>
<dbReference type="OrthoDB" id="8300214at2759"/>
<accession>A0A9P6DWF1</accession>
<evidence type="ECO:0000313" key="3">
    <source>
        <dbReference type="Proteomes" id="UP000886523"/>
    </source>
</evidence>
<dbReference type="PROSITE" id="PS50206">
    <property type="entry name" value="RHODANESE_3"/>
    <property type="match status" value="1"/>
</dbReference>
<dbReference type="EMBL" id="MU128940">
    <property type="protein sequence ID" value="KAF9516322.1"/>
    <property type="molecule type" value="Genomic_DNA"/>
</dbReference>
<protein>
    <recommendedName>
        <fullName evidence="1">Rhodanese domain-containing protein</fullName>
    </recommendedName>
</protein>
<dbReference type="InterPro" id="IPR001763">
    <property type="entry name" value="Rhodanese-like_dom"/>
</dbReference>
<feature type="domain" description="Rhodanese" evidence="1">
    <location>
        <begin position="37"/>
        <end position="137"/>
    </location>
</feature>